<dbReference type="Gene3D" id="2.30.29.50">
    <property type="entry name" value="Bacterial Pleckstrin homology domain"/>
    <property type="match status" value="1"/>
</dbReference>
<dbReference type="RefSeq" id="WP_169660027.1">
    <property type="nucleotide sequence ID" value="NZ_JABANE010000116.1"/>
</dbReference>
<gene>
    <name evidence="2" type="ORF">HHU12_27870</name>
</gene>
<dbReference type="EMBL" id="JABANE010000116">
    <property type="protein sequence ID" value="NME71815.1"/>
    <property type="molecule type" value="Genomic_DNA"/>
</dbReference>
<dbReference type="InterPro" id="IPR012544">
    <property type="entry name" value="PHb"/>
</dbReference>
<accession>A0A7X9XCK3</accession>
<evidence type="ECO:0000313" key="3">
    <source>
        <dbReference type="Proteomes" id="UP000576082"/>
    </source>
</evidence>
<dbReference type="Proteomes" id="UP000576082">
    <property type="component" value="Unassembled WGS sequence"/>
</dbReference>
<dbReference type="InterPro" id="IPR037063">
    <property type="entry name" value="PHb_sf"/>
</dbReference>
<organism evidence="2 3">
    <name type="scientific">Flammeovirga aprica JL-4</name>
    <dbReference type="NCBI Taxonomy" id="694437"/>
    <lineage>
        <taxon>Bacteria</taxon>
        <taxon>Pseudomonadati</taxon>
        <taxon>Bacteroidota</taxon>
        <taxon>Cytophagia</taxon>
        <taxon>Cytophagales</taxon>
        <taxon>Flammeovirgaceae</taxon>
        <taxon>Flammeovirga</taxon>
    </lineage>
</organism>
<feature type="domain" description="Bacterial Pleckstrin homology" evidence="1">
    <location>
        <begin position="2"/>
        <end position="122"/>
    </location>
</feature>
<dbReference type="Pfam" id="PF08000">
    <property type="entry name" value="bPH_1"/>
    <property type="match status" value="1"/>
</dbReference>
<dbReference type="CDD" id="cd13225">
    <property type="entry name" value="PH-like_bacteria"/>
    <property type="match status" value="1"/>
</dbReference>
<reference evidence="2 3" key="1">
    <citation type="submission" date="2020-04" db="EMBL/GenBank/DDBJ databases">
        <title>Flammeovirga sp. SR4, a novel species isolated from seawater.</title>
        <authorList>
            <person name="Wang X."/>
        </authorList>
    </citation>
    <scope>NUCLEOTIDE SEQUENCE [LARGE SCALE GENOMIC DNA]</scope>
    <source>
        <strain evidence="2 3">ATCC 23126</strain>
    </source>
</reference>
<comment type="caution">
    <text evidence="2">The sequence shown here is derived from an EMBL/GenBank/DDBJ whole genome shotgun (WGS) entry which is preliminary data.</text>
</comment>
<dbReference type="SUPFAM" id="SSF50729">
    <property type="entry name" value="PH domain-like"/>
    <property type="match status" value="1"/>
</dbReference>
<protein>
    <submittedName>
        <fullName evidence="2">PH domain-containing protein</fullName>
    </submittedName>
</protein>
<evidence type="ECO:0000259" key="1">
    <source>
        <dbReference type="Pfam" id="PF08000"/>
    </source>
</evidence>
<proteinExistence type="predicted"/>
<name>A0A7X9XCK3_9BACT</name>
<evidence type="ECO:0000313" key="2">
    <source>
        <dbReference type="EMBL" id="NME71815.1"/>
    </source>
</evidence>
<dbReference type="PANTHER" id="PTHR35796">
    <property type="entry name" value="HYPOTHETICAL CYTOSOLIC PROTEIN"/>
    <property type="match status" value="1"/>
</dbReference>
<sequence>MGFFSNLTGNASELNAEDLEADFADVIYDGENVEAAFKMFRDKWVFTNKRLIILDVQGLTGKKKEYHSIPYKSITQFLVETAGNFDTDAELKIWLSGQGEPLKYELSSGVDVVSLQKTLAKNVCK</sequence>
<dbReference type="PANTHER" id="PTHR35796:SF3">
    <property type="entry name" value="BHLH DOMAIN-CONTAINING PROTEIN"/>
    <property type="match status" value="1"/>
</dbReference>
<dbReference type="AlphaFoldDB" id="A0A7X9XCK3"/>
<keyword evidence="3" id="KW-1185">Reference proteome</keyword>